<dbReference type="Proteomes" id="UP000050417">
    <property type="component" value="Unassembled WGS sequence"/>
</dbReference>
<reference evidence="1 2" key="1">
    <citation type="submission" date="2015-07" db="EMBL/GenBank/DDBJ databases">
        <title>Genome sequence of Ornatilinea apprima DSM 23815.</title>
        <authorList>
            <person name="Hemp J."/>
            <person name="Ward L.M."/>
            <person name="Pace L.A."/>
            <person name="Fischer W.W."/>
        </authorList>
    </citation>
    <scope>NUCLEOTIDE SEQUENCE [LARGE SCALE GENOMIC DNA]</scope>
    <source>
        <strain evidence="1 2">P3M-1</strain>
    </source>
</reference>
<evidence type="ECO:0000313" key="2">
    <source>
        <dbReference type="Proteomes" id="UP000050417"/>
    </source>
</evidence>
<evidence type="ECO:0000313" key="1">
    <source>
        <dbReference type="EMBL" id="KPL77668.1"/>
    </source>
</evidence>
<comment type="caution">
    <text evidence="1">The sequence shown here is derived from an EMBL/GenBank/DDBJ whole genome shotgun (WGS) entry which is preliminary data.</text>
</comment>
<dbReference type="EMBL" id="LGCL01000022">
    <property type="protein sequence ID" value="KPL77668.1"/>
    <property type="molecule type" value="Genomic_DNA"/>
</dbReference>
<name>A0A0P6X3U8_9CHLR</name>
<protein>
    <submittedName>
        <fullName evidence="1">Uncharacterized protein</fullName>
    </submittedName>
</protein>
<organism evidence="1 2">
    <name type="scientific">Ornatilinea apprima</name>
    <dbReference type="NCBI Taxonomy" id="1134406"/>
    <lineage>
        <taxon>Bacteria</taxon>
        <taxon>Bacillati</taxon>
        <taxon>Chloroflexota</taxon>
        <taxon>Anaerolineae</taxon>
        <taxon>Anaerolineales</taxon>
        <taxon>Anaerolineaceae</taxon>
        <taxon>Ornatilinea</taxon>
    </lineage>
</organism>
<dbReference type="AlphaFoldDB" id="A0A0P6X3U8"/>
<keyword evidence="2" id="KW-1185">Reference proteome</keyword>
<proteinExistence type="predicted"/>
<sequence>MTMNDPQQALFFFRKVVFCLYREAGAMNESTHEELAKKAHLKTSFFHGARKRMAAQLYHDIKKETQTRRILTPFMLRTGLNLEDLQQLFAEGNWQGKFKKIFQGGPRWARIAEEAIRLRDAIDKEDWPAALLVTHTMKGMKTNNGFLIDEFELTDRNE</sequence>
<gene>
    <name evidence="1" type="ORF">ADN00_08745</name>
</gene>
<dbReference type="RefSeq" id="WP_075062613.1">
    <property type="nucleotide sequence ID" value="NZ_LGCL01000022.1"/>
</dbReference>
<accession>A0A0P6X3U8</accession>
<dbReference type="STRING" id="1134406.ADN00_08745"/>